<dbReference type="Ensembl" id="ENSSLDT00000004133.1">
    <property type="protein sequence ID" value="ENSSLDP00000003998.1"/>
    <property type="gene ID" value="ENSSLDG00000003133.1"/>
</dbReference>
<dbReference type="STRING" id="1841481.ENSSLDP00000003998"/>
<dbReference type="GeneTree" id="ENSGT00990000205642"/>
<dbReference type="Proteomes" id="UP000261360">
    <property type="component" value="Unplaced"/>
</dbReference>
<evidence type="ECO:0000313" key="2">
    <source>
        <dbReference type="Proteomes" id="UP000261360"/>
    </source>
</evidence>
<sequence>MVPVFLWSCWRAKQSFKEGDYWDSIHRVHVGGDEHIHLRVYKTLPCHGEELQLSDLQQAKSHHDPIEYF</sequence>
<dbReference type="Gene3D" id="3.10.450.10">
    <property type="match status" value="1"/>
</dbReference>
<name>A0A3B4WSG0_SERLL</name>
<reference evidence="1" key="1">
    <citation type="submission" date="2025-08" db="UniProtKB">
        <authorList>
            <consortium name="Ensembl"/>
        </authorList>
    </citation>
    <scope>IDENTIFICATION</scope>
</reference>
<keyword evidence="2" id="KW-1185">Reference proteome</keyword>
<dbReference type="AlphaFoldDB" id="A0A3B4WSG0"/>
<organism evidence="1 2">
    <name type="scientific">Seriola lalandi dorsalis</name>
    <dbReference type="NCBI Taxonomy" id="1841481"/>
    <lineage>
        <taxon>Eukaryota</taxon>
        <taxon>Metazoa</taxon>
        <taxon>Chordata</taxon>
        <taxon>Craniata</taxon>
        <taxon>Vertebrata</taxon>
        <taxon>Euteleostomi</taxon>
        <taxon>Actinopterygii</taxon>
        <taxon>Neopterygii</taxon>
        <taxon>Teleostei</taxon>
        <taxon>Neoteleostei</taxon>
        <taxon>Acanthomorphata</taxon>
        <taxon>Carangaria</taxon>
        <taxon>Carangiformes</taxon>
        <taxon>Carangidae</taxon>
        <taxon>Seriola</taxon>
    </lineage>
</organism>
<reference evidence="1" key="2">
    <citation type="submission" date="2025-09" db="UniProtKB">
        <authorList>
            <consortium name="Ensembl"/>
        </authorList>
    </citation>
    <scope>IDENTIFICATION</scope>
</reference>
<proteinExistence type="predicted"/>
<protein>
    <submittedName>
        <fullName evidence="1">Uncharacterized protein</fullName>
    </submittedName>
</protein>
<accession>A0A3B4WSG0</accession>
<evidence type="ECO:0000313" key="1">
    <source>
        <dbReference type="Ensembl" id="ENSSLDP00000003998.1"/>
    </source>
</evidence>